<evidence type="ECO:0000313" key="7">
    <source>
        <dbReference type="EMBL" id="ASJ73896.1"/>
    </source>
</evidence>
<dbReference type="InterPro" id="IPR036515">
    <property type="entry name" value="Transposase_17_sf"/>
</dbReference>
<dbReference type="Proteomes" id="UP000250079">
    <property type="component" value="Chromosome"/>
</dbReference>
<dbReference type="KEGG" id="gai:IMCC3135_19080"/>
<dbReference type="KEGG" id="gai:IMCC3135_19085"/>
<evidence type="ECO:0000313" key="4">
    <source>
        <dbReference type="EMBL" id="ASJ73456.1"/>
    </source>
</evidence>
<dbReference type="SUPFAM" id="SSF143422">
    <property type="entry name" value="Transposase IS200-like"/>
    <property type="match status" value="1"/>
</dbReference>
<dbReference type="KEGG" id="gai:IMCC3135_16870"/>
<dbReference type="EMBL" id="CP018632">
    <property type="protein sequence ID" value="ASJ73896.1"/>
    <property type="molecule type" value="Genomic_DNA"/>
</dbReference>
<evidence type="ECO:0000313" key="6">
    <source>
        <dbReference type="EMBL" id="ASJ73895.1"/>
    </source>
</evidence>
<evidence type="ECO:0000313" key="8">
    <source>
        <dbReference type="Proteomes" id="UP000250079"/>
    </source>
</evidence>
<dbReference type="AlphaFoldDB" id="A0A2Z2NTR2"/>
<reference evidence="6 8" key="1">
    <citation type="submission" date="2016-12" db="EMBL/GenBank/DDBJ databases">
        <authorList>
            <person name="Song W.-J."/>
            <person name="Kurnit D.M."/>
        </authorList>
    </citation>
    <scope>NUCLEOTIDE SEQUENCE [LARGE SCALE GENOMIC DNA]</scope>
    <source>
        <strain evidence="6 8">IMCC3135</strain>
    </source>
</reference>
<dbReference type="OrthoDB" id="9798161at2"/>
<organism evidence="6 8">
    <name type="scientific">Granulosicoccus antarcticus IMCC3135</name>
    <dbReference type="NCBI Taxonomy" id="1192854"/>
    <lineage>
        <taxon>Bacteria</taxon>
        <taxon>Pseudomonadati</taxon>
        <taxon>Pseudomonadota</taxon>
        <taxon>Gammaproteobacteria</taxon>
        <taxon>Chromatiales</taxon>
        <taxon>Granulosicoccaceae</taxon>
        <taxon>Granulosicoccus</taxon>
    </lineage>
</organism>
<feature type="domain" description="Transposase IS200-like" evidence="1">
    <location>
        <begin position="11"/>
        <end position="130"/>
    </location>
</feature>
<dbReference type="Pfam" id="PF01797">
    <property type="entry name" value="Y1_Tnp"/>
    <property type="match status" value="1"/>
</dbReference>
<dbReference type="NCBIfam" id="NF033573">
    <property type="entry name" value="transpos_IS200"/>
    <property type="match status" value="1"/>
</dbReference>
<dbReference type="KEGG" id="gai:IMCC3135_15805"/>
<sequence length="144" mass="17041">MSRFKKLSHTIWHCQYHVVWTPKYRYRVLAGSVKQEVSSCIRAFSEQKKCEVVELNVQIDHVHLIVSIPPKLSVSDYVGMVKGRTAIRVLQRFKELRTKPYWGNHFWTKGYCVDTVGLDLEKIQAYVRYQDKKDQQIEQRQLGL</sequence>
<dbReference type="PANTHER" id="PTHR33360">
    <property type="entry name" value="TRANSPOSASE FOR INSERTION SEQUENCE ELEMENT IS200"/>
    <property type="match status" value="1"/>
</dbReference>
<evidence type="ECO:0000313" key="3">
    <source>
        <dbReference type="EMBL" id="ASJ73243.1"/>
    </source>
</evidence>
<dbReference type="RefSeq" id="WP_088915928.1">
    <property type="nucleotide sequence ID" value="NZ_CP018632.1"/>
</dbReference>
<dbReference type="PANTHER" id="PTHR33360:SF2">
    <property type="entry name" value="TRANSPOSASE FOR INSERTION SEQUENCE ELEMENT IS200"/>
    <property type="match status" value="1"/>
</dbReference>
<dbReference type="EMBL" id="CP018632">
    <property type="protein sequence ID" value="ASJ70379.1"/>
    <property type="molecule type" value="Genomic_DNA"/>
</dbReference>
<evidence type="ECO:0000313" key="5">
    <source>
        <dbReference type="EMBL" id="ASJ73484.1"/>
    </source>
</evidence>
<dbReference type="KEGG" id="gai:IMCC3135_17010"/>
<dbReference type="GO" id="GO:0004803">
    <property type="term" value="F:transposase activity"/>
    <property type="evidence" value="ECO:0007669"/>
    <property type="project" value="InterPro"/>
</dbReference>
<dbReference type="InterPro" id="IPR002686">
    <property type="entry name" value="Transposase_17"/>
</dbReference>
<dbReference type="KEGG" id="gai:IMCC3135_01300"/>
<name>A0A2Z2NTR2_9GAMM</name>
<dbReference type="SMART" id="SM01321">
    <property type="entry name" value="Y1_Tnp"/>
    <property type="match status" value="1"/>
</dbReference>
<protein>
    <recommendedName>
        <fullName evidence="1">Transposase IS200-like domain-containing protein</fullName>
    </recommendedName>
</protein>
<dbReference type="GO" id="GO:0003677">
    <property type="term" value="F:DNA binding"/>
    <property type="evidence" value="ECO:0007669"/>
    <property type="project" value="InterPro"/>
</dbReference>
<accession>A0A2Z2NTR2</accession>
<evidence type="ECO:0000313" key="2">
    <source>
        <dbReference type="EMBL" id="ASJ70379.1"/>
    </source>
</evidence>
<dbReference type="EMBL" id="CP018632">
    <property type="protein sequence ID" value="ASJ73243.1"/>
    <property type="molecule type" value="Genomic_DNA"/>
</dbReference>
<dbReference type="EMBL" id="CP018632">
    <property type="protein sequence ID" value="ASJ73456.1"/>
    <property type="molecule type" value="Genomic_DNA"/>
</dbReference>
<dbReference type="Gene3D" id="3.30.70.1290">
    <property type="entry name" value="Transposase IS200-like"/>
    <property type="match status" value="1"/>
</dbReference>
<dbReference type="EMBL" id="CP018632">
    <property type="protein sequence ID" value="ASJ73484.1"/>
    <property type="molecule type" value="Genomic_DNA"/>
</dbReference>
<gene>
    <name evidence="2" type="ORF">IMCC3135_01300</name>
    <name evidence="3" type="ORF">IMCC3135_15805</name>
    <name evidence="4" type="ORF">IMCC3135_16870</name>
    <name evidence="5" type="ORF">IMCC3135_17010</name>
    <name evidence="6" type="ORF">IMCC3135_19080</name>
    <name evidence="7" type="ORF">IMCC3135_19085</name>
</gene>
<keyword evidence="8" id="KW-1185">Reference proteome</keyword>
<evidence type="ECO:0000259" key="1">
    <source>
        <dbReference type="SMART" id="SM01321"/>
    </source>
</evidence>
<dbReference type="GO" id="GO:0006313">
    <property type="term" value="P:DNA transposition"/>
    <property type="evidence" value="ECO:0007669"/>
    <property type="project" value="InterPro"/>
</dbReference>
<proteinExistence type="predicted"/>
<dbReference type="EMBL" id="CP018632">
    <property type="protein sequence ID" value="ASJ73895.1"/>
    <property type="molecule type" value="Genomic_DNA"/>
</dbReference>